<feature type="domain" description="Hikeshi-like N-terminal" evidence="3">
    <location>
        <begin position="77"/>
        <end position="163"/>
    </location>
</feature>
<dbReference type="PANTHER" id="PTHR12925">
    <property type="entry name" value="HIKESHI FAMILY MEMBER"/>
    <property type="match status" value="1"/>
</dbReference>
<dbReference type="GO" id="GO:0005829">
    <property type="term" value="C:cytosol"/>
    <property type="evidence" value="ECO:0007669"/>
    <property type="project" value="TreeGrafter"/>
</dbReference>
<evidence type="ECO:0000259" key="3">
    <source>
        <dbReference type="Pfam" id="PF05603"/>
    </source>
</evidence>
<dbReference type="InParanoid" id="A0A084QIU7"/>
<dbReference type="InterPro" id="IPR048364">
    <property type="entry name" value="Hikeshi-like_C"/>
</dbReference>
<organism evidence="5 6">
    <name type="scientific">Stachybotrys chlorohalonatus (strain IBT 40285)</name>
    <dbReference type="NCBI Taxonomy" id="1283841"/>
    <lineage>
        <taxon>Eukaryota</taxon>
        <taxon>Fungi</taxon>
        <taxon>Dikarya</taxon>
        <taxon>Ascomycota</taxon>
        <taxon>Pezizomycotina</taxon>
        <taxon>Sordariomycetes</taxon>
        <taxon>Hypocreomycetidae</taxon>
        <taxon>Hypocreales</taxon>
        <taxon>Stachybotryaceae</taxon>
        <taxon>Stachybotrys</taxon>
    </lineage>
</organism>
<dbReference type="InterPro" id="IPR031318">
    <property type="entry name" value="OPI10"/>
</dbReference>
<evidence type="ECO:0000256" key="2">
    <source>
        <dbReference type="SAM" id="MobiDB-lite"/>
    </source>
</evidence>
<dbReference type="OrthoDB" id="10248398at2759"/>
<dbReference type="FunCoup" id="A0A084QIU7">
    <property type="interactions" value="333"/>
</dbReference>
<evidence type="ECO:0000256" key="1">
    <source>
        <dbReference type="ARBA" id="ARBA00006623"/>
    </source>
</evidence>
<protein>
    <submittedName>
        <fullName evidence="5">Uncharacterized protein</fullName>
    </submittedName>
</protein>
<dbReference type="Proteomes" id="UP000028524">
    <property type="component" value="Unassembled WGS sequence"/>
</dbReference>
<sequence>MPKGQQTARIARKSQISHTNGTSPFPVTHHAGRLPVTGISFDPSSQGQQPNHSFIHAPRPGPPDSPKAMSGLLFGIVPAGQPLVTEPASSPSPTSFLYTLPTAARPFSHIVVFLLPGVALPENSAAAIYLSTARDVQSGAAPNFRFLGAIGPGKESAVFKVSSADGDLVIGVEVESADAVAPRLQEIAAAKSAAPTPASSSPPSTAVLAQRIIQNAFNFLTSFSGSAGPGGVEVVPLKAFEDWWRKFESRIRADPSFLEKQPSE</sequence>
<comment type="similarity">
    <text evidence="1">Belongs to the OPI10 family.</text>
</comment>
<feature type="domain" description="Hikeshi-like C-terminal" evidence="4">
    <location>
        <begin position="204"/>
        <end position="260"/>
    </location>
</feature>
<dbReference type="GO" id="GO:0061608">
    <property type="term" value="F:nuclear import signal receptor activity"/>
    <property type="evidence" value="ECO:0007669"/>
    <property type="project" value="TreeGrafter"/>
</dbReference>
<evidence type="ECO:0000313" key="6">
    <source>
        <dbReference type="Proteomes" id="UP000028524"/>
    </source>
</evidence>
<dbReference type="HOGENOM" id="CLU_084839_1_1_1"/>
<gene>
    <name evidence="5" type="ORF">S40285_10709</name>
</gene>
<dbReference type="STRING" id="1283841.A0A084QIU7"/>
<keyword evidence="6" id="KW-1185">Reference proteome</keyword>
<reference evidence="5 6" key="1">
    <citation type="journal article" date="2014" name="BMC Genomics">
        <title>Comparative genome sequencing reveals chemotype-specific gene clusters in the toxigenic black mold Stachybotrys.</title>
        <authorList>
            <person name="Semeiks J."/>
            <person name="Borek D."/>
            <person name="Otwinowski Z."/>
            <person name="Grishin N.V."/>
        </authorList>
    </citation>
    <scope>NUCLEOTIDE SEQUENCE [LARGE SCALE GENOMIC DNA]</scope>
    <source>
        <strain evidence="5 6">IBT 40285</strain>
    </source>
</reference>
<dbReference type="EMBL" id="KL660715">
    <property type="protein sequence ID" value="KFA63882.1"/>
    <property type="molecule type" value="Genomic_DNA"/>
</dbReference>
<proteinExistence type="inferred from homology"/>
<evidence type="ECO:0000259" key="4">
    <source>
        <dbReference type="Pfam" id="PF21057"/>
    </source>
</evidence>
<dbReference type="GO" id="GO:0006606">
    <property type="term" value="P:protein import into nucleus"/>
    <property type="evidence" value="ECO:0007669"/>
    <property type="project" value="TreeGrafter"/>
</dbReference>
<feature type="region of interest" description="Disordered" evidence="2">
    <location>
        <begin position="1"/>
        <end position="69"/>
    </location>
</feature>
<dbReference type="GO" id="GO:0005634">
    <property type="term" value="C:nucleus"/>
    <property type="evidence" value="ECO:0007669"/>
    <property type="project" value="TreeGrafter"/>
</dbReference>
<dbReference type="Pfam" id="PF21057">
    <property type="entry name" value="Hikeshi-like_C"/>
    <property type="match status" value="1"/>
</dbReference>
<dbReference type="Pfam" id="PF05603">
    <property type="entry name" value="Hikeshi-like_N"/>
    <property type="match status" value="1"/>
</dbReference>
<dbReference type="PANTHER" id="PTHR12925:SF0">
    <property type="entry name" value="PROTEIN HIKESHI"/>
    <property type="match status" value="1"/>
</dbReference>
<accession>A0A084QIU7</accession>
<dbReference type="InterPro" id="IPR008493">
    <property type="entry name" value="Hikeshi-like_N"/>
</dbReference>
<feature type="compositionally biased region" description="Polar residues" evidence="2">
    <location>
        <begin position="42"/>
        <end position="52"/>
    </location>
</feature>
<dbReference type="AlphaFoldDB" id="A0A084QIU7"/>
<feature type="compositionally biased region" description="Polar residues" evidence="2">
    <location>
        <begin position="1"/>
        <end position="25"/>
    </location>
</feature>
<dbReference type="OMA" id="WWAKFER"/>
<evidence type="ECO:0000313" key="5">
    <source>
        <dbReference type="EMBL" id="KFA63882.1"/>
    </source>
</evidence>
<name>A0A084QIU7_STAC4</name>